<dbReference type="GO" id="GO:0005975">
    <property type="term" value="P:carbohydrate metabolic process"/>
    <property type="evidence" value="ECO:0007669"/>
    <property type="project" value="InterPro"/>
</dbReference>
<proteinExistence type="predicted"/>
<dbReference type="OrthoDB" id="9760450at2"/>
<protein>
    <submittedName>
        <fullName evidence="3">Alpha-L-fucosidase</fullName>
    </submittedName>
</protein>
<comment type="caution">
    <text evidence="3">The sequence shown here is derived from an EMBL/GenBank/DDBJ whole genome shotgun (WGS) entry which is preliminary data.</text>
</comment>
<organism evidence="3 4">
    <name type="scientific">Novipirellula artificiosorum</name>
    <dbReference type="NCBI Taxonomy" id="2528016"/>
    <lineage>
        <taxon>Bacteria</taxon>
        <taxon>Pseudomonadati</taxon>
        <taxon>Planctomycetota</taxon>
        <taxon>Planctomycetia</taxon>
        <taxon>Pirellulales</taxon>
        <taxon>Pirellulaceae</taxon>
        <taxon>Novipirellula</taxon>
    </lineage>
</organism>
<dbReference type="Proteomes" id="UP000319143">
    <property type="component" value="Unassembled WGS sequence"/>
</dbReference>
<name>A0A5C6D317_9BACT</name>
<keyword evidence="4" id="KW-1185">Reference proteome</keyword>
<feature type="domain" description="Glycoside hydrolase family 29 N-terminal" evidence="2">
    <location>
        <begin position="479"/>
        <end position="597"/>
    </location>
</feature>
<dbReference type="GO" id="GO:0004560">
    <property type="term" value="F:alpha-L-fucosidase activity"/>
    <property type="evidence" value="ECO:0007669"/>
    <property type="project" value="InterPro"/>
</dbReference>
<feature type="signal peptide" evidence="1">
    <location>
        <begin position="1"/>
        <end position="23"/>
    </location>
</feature>
<gene>
    <name evidence="3" type="ORF">Poly41_63290</name>
</gene>
<sequence precursor="true">MTQAQRLVALLVITCLIFGRASAQVFPGKPGFDAYGGYLNIKGEATGRFHLETINDRHFLVTPEGHGYIALGVCHTGEIARSQEYFQEHCASDLEIANGELTTQFREWGYNGLGYGGHKSTREVLPYFADCFPTGTSSWRGKQVRFPDVFSDVWKKKARRDVENMLRTSSEDPNLIGVYWDDIPLWDLKQAKRMLGKTWVDAIRELPADAPGKVRYERFLRENGADASDEKFLVLIARELYSTLGPITRELAPDALVFGERYAGWALPWEVIQEELPWVDVVSVQPGGSQFPAQDFERLYRETKKPIMICDHNISFMTQEHSNVMWNSLPDAAGAGRTQGAYLDQAFSTSYLIGYSRCQYIDKTVNGGQLKQGLLQSDGTPYKECVDWVRKNNWRIHQQFIGKTEAADSPTPSPGHNAWYWESGANLFVANHNVTDKQYTSDQLSNLLSEFPAVTAVYYLAHNNEGVDVHHPSEILPNPKGWDMTGAWKQACEASGKRFCVYVNSLGLRLNDNNENPGWVRRKADGQPYTSNGHWAVGTRMCVKSSQDENGFLKAYFLPLIKEMVSRYEPDGIWVDGDWTVRDNICWCDNCKKAWELKTGKTAVPTNPNDPDWPAWQRLHYERCDEYLKTVANAVHSIHPDC</sequence>
<dbReference type="SUPFAM" id="SSF51445">
    <property type="entry name" value="(Trans)glycosidases"/>
    <property type="match status" value="1"/>
</dbReference>
<feature type="chain" id="PRO_5022979681" evidence="1">
    <location>
        <begin position="24"/>
        <end position="642"/>
    </location>
</feature>
<evidence type="ECO:0000313" key="3">
    <source>
        <dbReference type="EMBL" id="TWU31138.1"/>
    </source>
</evidence>
<dbReference type="Gene3D" id="3.20.20.80">
    <property type="entry name" value="Glycosidases"/>
    <property type="match status" value="3"/>
</dbReference>
<dbReference type="EMBL" id="SJPV01000018">
    <property type="protein sequence ID" value="TWU31138.1"/>
    <property type="molecule type" value="Genomic_DNA"/>
</dbReference>
<accession>A0A5C6D317</accession>
<dbReference type="RefSeq" id="WP_146531028.1">
    <property type="nucleotide sequence ID" value="NZ_SJPV01000018.1"/>
</dbReference>
<evidence type="ECO:0000313" key="4">
    <source>
        <dbReference type="Proteomes" id="UP000319143"/>
    </source>
</evidence>
<dbReference type="InterPro" id="IPR057739">
    <property type="entry name" value="Glyco_hydro_29_N"/>
</dbReference>
<dbReference type="AlphaFoldDB" id="A0A5C6D317"/>
<evidence type="ECO:0000259" key="2">
    <source>
        <dbReference type="Pfam" id="PF01120"/>
    </source>
</evidence>
<dbReference type="InterPro" id="IPR017853">
    <property type="entry name" value="GH"/>
</dbReference>
<dbReference type="Pfam" id="PF01120">
    <property type="entry name" value="Alpha_L_fucos"/>
    <property type="match status" value="1"/>
</dbReference>
<evidence type="ECO:0000256" key="1">
    <source>
        <dbReference type="SAM" id="SignalP"/>
    </source>
</evidence>
<reference evidence="3 4" key="1">
    <citation type="submission" date="2019-02" db="EMBL/GenBank/DDBJ databases">
        <title>Deep-cultivation of Planctomycetes and their phenomic and genomic characterization uncovers novel biology.</title>
        <authorList>
            <person name="Wiegand S."/>
            <person name="Jogler M."/>
            <person name="Boedeker C."/>
            <person name="Pinto D."/>
            <person name="Vollmers J."/>
            <person name="Rivas-Marin E."/>
            <person name="Kohn T."/>
            <person name="Peeters S.H."/>
            <person name="Heuer A."/>
            <person name="Rast P."/>
            <person name="Oberbeckmann S."/>
            <person name="Bunk B."/>
            <person name="Jeske O."/>
            <person name="Meyerdierks A."/>
            <person name="Storesund J.E."/>
            <person name="Kallscheuer N."/>
            <person name="Luecker S."/>
            <person name="Lage O.M."/>
            <person name="Pohl T."/>
            <person name="Merkel B.J."/>
            <person name="Hornburger P."/>
            <person name="Mueller R.-W."/>
            <person name="Bruemmer F."/>
            <person name="Labrenz M."/>
            <person name="Spormann A.M."/>
            <person name="Op Den Camp H."/>
            <person name="Overmann J."/>
            <person name="Amann R."/>
            <person name="Jetten M.S.M."/>
            <person name="Mascher T."/>
            <person name="Medema M.H."/>
            <person name="Devos D.P."/>
            <person name="Kaster A.-K."/>
            <person name="Ovreas L."/>
            <person name="Rohde M."/>
            <person name="Galperin M.Y."/>
            <person name="Jogler C."/>
        </authorList>
    </citation>
    <scope>NUCLEOTIDE SEQUENCE [LARGE SCALE GENOMIC DNA]</scope>
    <source>
        <strain evidence="3 4">Poly41</strain>
    </source>
</reference>
<keyword evidence="1" id="KW-0732">Signal</keyword>